<evidence type="ECO:0000313" key="8">
    <source>
        <dbReference type="Proteomes" id="UP000239649"/>
    </source>
</evidence>
<keyword evidence="4 6" id="KW-0472">Membrane</keyword>
<feature type="transmembrane region" description="Helical" evidence="6">
    <location>
        <begin position="25"/>
        <end position="46"/>
    </location>
</feature>
<evidence type="ECO:0000256" key="4">
    <source>
        <dbReference type="ARBA" id="ARBA00023136"/>
    </source>
</evidence>
<evidence type="ECO:0000256" key="1">
    <source>
        <dbReference type="ARBA" id="ARBA00004141"/>
    </source>
</evidence>
<protein>
    <submittedName>
        <fullName evidence="7">Large conductance mechanosensitive channel</fullName>
    </submittedName>
</protein>
<reference evidence="7 8" key="1">
    <citation type="journal article" date="2018" name="Plant J.">
        <title>Genome sequences of Chlorella sorokiniana UTEX 1602 and Micractinium conductrix SAG 241.80: implications to maltose excretion by a green alga.</title>
        <authorList>
            <person name="Arriola M.B."/>
            <person name="Velmurugan N."/>
            <person name="Zhang Y."/>
            <person name="Plunkett M.H."/>
            <person name="Hondzo H."/>
            <person name="Barney B.M."/>
        </authorList>
    </citation>
    <scope>NUCLEOTIDE SEQUENCE [LARGE SCALE GENOMIC DNA]</scope>
    <source>
        <strain evidence="7 8">SAG 241.80</strain>
    </source>
</reference>
<dbReference type="GO" id="GO:0008381">
    <property type="term" value="F:mechanosensitive monoatomic ion channel activity"/>
    <property type="evidence" value="ECO:0007669"/>
    <property type="project" value="TreeGrafter"/>
</dbReference>
<dbReference type="AlphaFoldDB" id="A0A2P6VLL7"/>
<feature type="region of interest" description="Disordered" evidence="5">
    <location>
        <begin position="227"/>
        <end position="337"/>
    </location>
</feature>
<dbReference type="OrthoDB" id="567387at2759"/>
<dbReference type="EMBL" id="LHPF02000003">
    <property type="protein sequence ID" value="PSC74947.1"/>
    <property type="molecule type" value="Genomic_DNA"/>
</dbReference>
<dbReference type="Pfam" id="PF01741">
    <property type="entry name" value="MscL"/>
    <property type="match status" value="1"/>
</dbReference>
<dbReference type="Gene3D" id="1.10.1200.120">
    <property type="entry name" value="Large-conductance mechanosensitive channel, MscL, domain 1"/>
    <property type="match status" value="1"/>
</dbReference>
<evidence type="ECO:0000256" key="6">
    <source>
        <dbReference type="SAM" id="Phobius"/>
    </source>
</evidence>
<feature type="transmembrane region" description="Helical" evidence="6">
    <location>
        <begin position="85"/>
        <end position="107"/>
    </location>
</feature>
<dbReference type="SUPFAM" id="SSF81330">
    <property type="entry name" value="Gated mechanosensitive channel"/>
    <property type="match status" value="1"/>
</dbReference>
<evidence type="ECO:0000256" key="3">
    <source>
        <dbReference type="ARBA" id="ARBA00022989"/>
    </source>
</evidence>
<organism evidence="7 8">
    <name type="scientific">Micractinium conductrix</name>
    <dbReference type="NCBI Taxonomy" id="554055"/>
    <lineage>
        <taxon>Eukaryota</taxon>
        <taxon>Viridiplantae</taxon>
        <taxon>Chlorophyta</taxon>
        <taxon>core chlorophytes</taxon>
        <taxon>Trebouxiophyceae</taxon>
        <taxon>Chlorellales</taxon>
        <taxon>Chlorellaceae</taxon>
        <taxon>Chlorella clade</taxon>
        <taxon>Micractinium</taxon>
    </lineage>
</organism>
<dbReference type="GO" id="GO:0016020">
    <property type="term" value="C:membrane"/>
    <property type="evidence" value="ECO:0007669"/>
    <property type="project" value="UniProtKB-SubCell"/>
</dbReference>
<proteinExistence type="predicted"/>
<gene>
    <name evidence="7" type="ORF">C2E20_1734</name>
</gene>
<sequence>MGGAAAGFFGGFLGGLRDFLVRGSVVDLAVAVVVGTAFTNLVNAVVSDWLTPTLAIWFDPETSFANLTFTARGSVFPWGHFVNTLLTFVLIMLIVFFLVVTPTNALMHATDHKTRMRDCPECLSEIPQRARRCKFCCAAVEPTAFSKQASRAMSRQQGMSPPQVVVVATTAPTSPEAEGGKPIPRAVSLPASVSYARMPSSGKNRVAPLRSLEPIASVTDLACMTSSAAPSADGGGGGAAAAPQPAPQPVVPRVESGTWSAVYQPPPPPAPGVDSLTAVEQSAGPAVEKSASSAVERSAGSVGSTRGAARDGGNTASARAVSWHRMPTGITAASDGL</sequence>
<dbReference type="PANTHER" id="PTHR30266">
    <property type="entry name" value="MECHANOSENSITIVE CHANNEL MSCL"/>
    <property type="match status" value="1"/>
</dbReference>
<dbReference type="Proteomes" id="UP000239649">
    <property type="component" value="Unassembled WGS sequence"/>
</dbReference>
<dbReference type="InterPro" id="IPR037673">
    <property type="entry name" value="MSC/AndL"/>
</dbReference>
<dbReference type="PANTHER" id="PTHR30266:SF2">
    <property type="entry name" value="LARGE-CONDUCTANCE MECHANOSENSITIVE CHANNEL"/>
    <property type="match status" value="1"/>
</dbReference>
<comment type="caution">
    <text evidence="7">The sequence shown here is derived from an EMBL/GenBank/DDBJ whole genome shotgun (WGS) entry which is preliminary data.</text>
</comment>
<evidence type="ECO:0000256" key="2">
    <source>
        <dbReference type="ARBA" id="ARBA00022692"/>
    </source>
</evidence>
<accession>A0A2P6VLL7</accession>
<comment type="subcellular location">
    <subcellularLocation>
        <location evidence="1">Membrane</location>
        <topology evidence="1">Multi-pass membrane protein</topology>
    </subcellularLocation>
</comment>
<name>A0A2P6VLL7_9CHLO</name>
<dbReference type="InterPro" id="IPR036019">
    <property type="entry name" value="MscL_channel"/>
</dbReference>
<evidence type="ECO:0000256" key="5">
    <source>
        <dbReference type="SAM" id="MobiDB-lite"/>
    </source>
</evidence>
<keyword evidence="8" id="KW-1185">Reference proteome</keyword>
<evidence type="ECO:0000313" key="7">
    <source>
        <dbReference type="EMBL" id="PSC74947.1"/>
    </source>
</evidence>
<keyword evidence="3 6" id="KW-1133">Transmembrane helix</keyword>
<keyword evidence="2 6" id="KW-0812">Transmembrane</keyword>